<evidence type="ECO:0000256" key="6">
    <source>
        <dbReference type="ARBA" id="ARBA00022692"/>
    </source>
</evidence>
<gene>
    <name evidence="13" type="ORF">BASA50_001726</name>
</gene>
<keyword evidence="9" id="KW-0325">Glycoprotein</keyword>
<evidence type="ECO:0000256" key="10">
    <source>
        <dbReference type="SAM" id="MobiDB-lite"/>
    </source>
</evidence>
<dbReference type="EMBL" id="JAFCIX010000016">
    <property type="protein sequence ID" value="KAH6601201.1"/>
    <property type="molecule type" value="Genomic_DNA"/>
</dbReference>
<evidence type="ECO:0000256" key="2">
    <source>
        <dbReference type="ARBA" id="ARBA00012543"/>
    </source>
</evidence>
<feature type="transmembrane region" description="Helical" evidence="11">
    <location>
        <begin position="983"/>
        <end position="1005"/>
    </location>
</feature>
<keyword evidence="8 11" id="KW-0472">Membrane</keyword>
<evidence type="ECO:0000256" key="3">
    <source>
        <dbReference type="ARBA" id="ARBA00022475"/>
    </source>
</evidence>
<keyword evidence="4" id="KW-0328">Glycosyltransferase</keyword>
<evidence type="ECO:0000256" key="5">
    <source>
        <dbReference type="ARBA" id="ARBA00022679"/>
    </source>
</evidence>
<dbReference type="Pfam" id="PF22997">
    <property type="entry name" value="CHS4"/>
    <property type="match status" value="1"/>
</dbReference>
<dbReference type="InterPro" id="IPR054295">
    <property type="entry name" value="CHS4-like_dom"/>
</dbReference>
<dbReference type="Pfam" id="PF03142">
    <property type="entry name" value="Chitin_synth_2"/>
    <property type="match status" value="1"/>
</dbReference>
<name>A0ABQ8FNA4_9FUNG</name>
<keyword evidence="14" id="KW-1185">Reference proteome</keyword>
<evidence type="ECO:0000256" key="9">
    <source>
        <dbReference type="ARBA" id="ARBA00023180"/>
    </source>
</evidence>
<dbReference type="PANTHER" id="PTHR22914:SF16">
    <property type="entry name" value="CHITIN SYNTHASE 3"/>
    <property type="match status" value="1"/>
</dbReference>
<dbReference type="CDD" id="cd04190">
    <property type="entry name" value="Chitin_synth_C"/>
    <property type="match status" value="1"/>
</dbReference>
<feature type="transmembrane region" description="Helical" evidence="11">
    <location>
        <begin position="537"/>
        <end position="564"/>
    </location>
</feature>
<protein>
    <recommendedName>
        <fullName evidence="2">chitin synthase</fullName>
        <ecNumber evidence="2">2.4.1.16</ecNumber>
    </recommendedName>
</protein>
<organism evidence="13 14">
    <name type="scientific">Batrachochytrium salamandrivorans</name>
    <dbReference type="NCBI Taxonomy" id="1357716"/>
    <lineage>
        <taxon>Eukaryota</taxon>
        <taxon>Fungi</taxon>
        <taxon>Fungi incertae sedis</taxon>
        <taxon>Chytridiomycota</taxon>
        <taxon>Chytridiomycota incertae sedis</taxon>
        <taxon>Chytridiomycetes</taxon>
        <taxon>Rhizophydiales</taxon>
        <taxon>Rhizophydiales incertae sedis</taxon>
        <taxon>Batrachochytrium</taxon>
    </lineage>
</organism>
<evidence type="ECO:0000313" key="13">
    <source>
        <dbReference type="EMBL" id="KAH6601201.1"/>
    </source>
</evidence>
<dbReference type="SUPFAM" id="SSF53448">
    <property type="entry name" value="Nucleotide-diphospho-sugar transferases"/>
    <property type="match status" value="1"/>
</dbReference>
<keyword evidence="7 11" id="KW-1133">Transmembrane helix</keyword>
<dbReference type="PANTHER" id="PTHR22914">
    <property type="entry name" value="CHITIN SYNTHASE"/>
    <property type="match status" value="1"/>
</dbReference>
<dbReference type="InterPro" id="IPR004835">
    <property type="entry name" value="Chitin_synth"/>
</dbReference>
<dbReference type="Proteomes" id="UP001648503">
    <property type="component" value="Unassembled WGS sequence"/>
</dbReference>
<keyword evidence="6 11" id="KW-0812">Transmembrane</keyword>
<comment type="caution">
    <text evidence="13">The sequence shown here is derived from an EMBL/GenBank/DDBJ whole genome shotgun (WGS) entry which is preliminary data.</text>
</comment>
<reference evidence="13 14" key="1">
    <citation type="submission" date="2021-02" db="EMBL/GenBank/DDBJ databases">
        <title>Variation within the Batrachochytrium salamandrivorans European outbreak.</title>
        <authorList>
            <person name="Kelly M."/>
            <person name="Pasmans F."/>
            <person name="Shea T.P."/>
            <person name="Munoz J.F."/>
            <person name="Carranza S."/>
            <person name="Cuomo C.A."/>
            <person name="Martel A."/>
        </authorList>
    </citation>
    <scope>NUCLEOTIDE SEQUENCE [LARGE SCALE GENOMIC DNA]</scope>
    <source>
        <strain evidence="13 14">AMFP18/2</strain>
    </source>
</reference>
<proteinExistence type="predicted"/>
<feature type="transmembrane region" description="Helical" evidence="11">
    <location>
        <begin position="1017"/>
        <end position="1036"/>
    </location>
</feature>
<accession>A0ABQ8FNA4</accession>
<comment type="subcellular location">
    <subcellularLocation>
        <location evidence="1">Cell membrane</location>
        <topology evidence="1">Multi-pass membrane protein</topology>
    </subcellularLocation>
</comment>
<feature type="domain" description="Chitin synthase 4-like" evidence="12">
    <location>
        <begin position="437"/>
        <end position="524"/>
    </location>
</feature>
<sequence>MVVSQEIGALEKAGRSQSDLILSFQSLANFPPPLLAAYPISSHLADRLFYLSTYMWTSGNNRKGRPHDVYVVQSRPDIRSGSNTNNHININNNNNNDHGNVDMNGESRPYAIVDAAQRWPPVHHQMHRPGQEQQQRRPSLRHKALAKPERLLSPRRLLLRDLDAQPPAARQGATRTPRRALPLADDRLDLLRAEPLPHTTGARIHSATAFVPTNDASDSTIKKNAQDPSQKLPLSVSQIATYKIAAPLAEPPLDWWTRLSRTLTWCFFPVCLDACNIHGEVGQQAWREKVTLCIIIAMIMSLVGFFTLGLKAALCSDINQPLSNWALNQTDLQTKPYRDNQVIIQGTTFNYHEVARVLQTRGNIIMTTDFISQDISRLFAPEEDSCSEFAPTTKTNPSILCTVPNPFPGSPALSPISGSSCPSISWIQALTPTNRLFYDWKDVAANVQNSSILFVYNNIVLDLAPLFQADSNLDLPQNINKKIPAATFKLLNSSRGRDVTLDFVRTNDKLALMACLRQRYIVGYVGFQTAGCGTYNVIMSVSLATILGVIFIRFIMALMFHWVVSPKLISSLTQLGRRDAGYLHPPANTAPLEIFTGKDDLRDAGPVYSHTYGRSVSSPSDPYTIMLVTCYSENEASIRGTLDSIAGTDYPDDRKLIVVIADGLIKGDGNSVSTPDAVTAMIQHSEWAGVPEPKGYLAIAHGEKQHNMAKVYVGNYIYRQRPVPIIVIVKCGTPHEQTTSKKPGNRGKRDSQLILINFLSRVTFNDRMTPLDYDIFHKIQGVTGVMPDAFELLLMVDADTFVKRDSLRHMVQTMKNDDRVMGLCGETRIANKRDSWVTMIQVYEYFTSHNLGKAFESLFGGVTCLPGCFCMYRIKSQKGAFTIPLIVNPDVVEEYSENVVDTLHKKNLLLLGEDRFLSTLMLRNFPKRRMVFVPQALCHTTVPDQFRVLLSQRRRWINSTIHNLLELVLLPDLCGIFCFSMQFVIALELIGTIALPAAVTFMYYLLIEGMVTGKPQILPLILLVITLGLPGVLIIITTRKLVYVGWMLVYLTALPVWCFILPLYSFWHFDDFTWGDTRKVEGESKQLDHSNQEGSYKIGSVQLKKWAEWENDRRCAMQLELHDAQLRFRQLVGNDPRLSNGNTNVIQSGQFYLPGVNSSDIQPTQVLTQTQKWPNIHRDSVVSTTLPNNNKQSFQGADARLSLQMDSTELASDPASNHVHFALESFLIPDISEITEEPSTMSEIDQYIPQSSEAPYSLAVDAQPMDIRSHYKTQGINTAPGNDARRLADHVNKRGGQTNIWGRDGISLTASGVPVIEASNNRTAASSTFISQEGEGATAAPSLSLASASYLSAPISHSLYGEAPVPSKRSEMTSNREYKETLANGSLINTNQATLKTVPSSKESVWRVIGPRPMPTDIAESIASHTSNSSISRGTNDSKQTIRPPLHTYDIVSHILAPSNSISSFPSFSQSELPLMTPPDSSFNSNMSSFLQDSTLDESISLGDLADFQFSSIGGIGSGAALSGAFLSGLDSHNAATSHAFKPEKATTEIRQHDASTSAVTNRQVNHSSFCGVVSDRYTFPQGSTLRSDICYSPLDFDDSGDLSLDAPSASIIGNDSYSQADDSSFFTANESNANDTRHGLSVTGMDASRVLTRSILDSGTNSGDIWTSKKENGRISGPRPIPGAWDSSLTRSIIKEDCPPVPPKPDSSGMGRNELPATNMYRSDDIDRVDSGQLYSHRSSSLSSSRSSLKGPRPMPR</sequence>
<dbReference type="InterPro" id="IPR029044">
    <property type="entry name" value="Nucleotide-diphossugar_trans"/>
</dbReference>
<feature type="transmembrane region" description="Helical" evidence="11">
    <location>
        <begin position="1043"/>
        <end position="1067"/>
    </location>
</feature>
<keyword evidence="3" id="KW-1003">Cell membrane</keyword>
<evidence type="ECO:0000256" key="11">
    <source>
        <dbReference type="SAM" id="Phobius"/>
    </source>
</evidence>
<feature type="region of interest" description="Disordered" evidence="10">
    <location>
        <begin position="1662"/>
        <end position="1758"/>
    </location>
</feature>
<evidence type="ECO:0000313" key="14">
    <source>
        <dbReference type="Proteomes" id="UP001648503"/>
    </source>
</evidence>
<evidence type="ECO:0000256" key="4">
    <source>
        <dbReference type="ARBA" id="ARBA00022676"/>
    </source>
</evidence>
<feature type="transmembrane region" description="Helical" evidence="11">
    <location>
        <begin position="292"/>
        <end position="314"/>
    </location>
</feature>
<feature type="compositionally biased region" description="Low complexity" evidence="10">
    <location>
        <begin position="83"/>
        <end position="98"/>
    </location>
</feature>
<feature type="region of interest" description="Disordered" evidence="10">
    <location>
        <begin position="123"/>
        <end position="148"/>
    </location>
</feature>
<dbReference type="EC" id="2.4.1.16" evidence="2"/>
<evidence type="ECO:0000256" key="8">
    <source>
        <dbReference type="ARBA" id="ARBA00023136"/>
    </source>
</evidence>
<evidence type="ECO:0000256" key="1">
    <source>
        <dbReference type="ARBA" id="ARBA00004651"/>
    </source>
</evidence>
<keyword evidence="5" id="KW-0808">Transferase</keyword>
<feature type="compositionally biased region" description="Low complexity" evidence="10">
    <location>
        <begin position="1737"/>
        <end position="1750"/>
    </location>
</feature>
<feature type="region of interest" description="Disordered" evidence="10">
    <location>
        <begin position="76"/>
        <end position="98"/>
    </location>
</feature>
<evidence type="ECO:0000256" key="7">
    <source>
        <dbReference type="ARBA" id="ARBA00022989"/>
    </source>
</evidence>
<evidence type="ECO:0000259" key="12">
    <source>
        <dbReference type="Pfam" id="PF22997"/>
    </source>
</evidence>